<sequence>MSEEEQEELDERIERVAVHLANLDLDISHDENFKETFKKAIMQGLPNGNFRQLIQILLKEAGEQFEMNNPKIFLSFIEEYVKRKGYTTELSILMPGGKLALVEPHRNLEFIDFLINEVEMQRLEQIRPRFYSFEEAQEIVSQIGAKIGVDVEPLPEHSIHIDKEKQTSGGEEQQQNKQEEQQEQDEQEQEDDQSELLLQPFCGGIQQVARHIERRSYNAIMDEVLNEQGVSAEPLIKKLTDESIKFLTDLNESLFKDFTLRHQMLSTRARATFQAMAWSDKLRSGNTEDKKILMEKNSKKDKEKLKEKEIGKSKDAKDEEMPIANLISVQSASLPPMLLHPFVLFVLAQLPF</sequence>
<organism evidence="3 4">
    <name type="scientific">Streblomastix strix</name>
    <dbReference type="NCBI Taxonomy" id="222440"/>
    <lineage>
        <taxon>Eukaryota</taxon>
        <taxon>Metamonada</taxon>
        <taxon>Preaxostyla</taxon>
        <taxon>Oxymonadida</taxon>
        <taxon>Streblomastigidae</taxon>
        <taxon>Streblomastix</taxon>
    </lineage>
</organism>
<comment type="caution">
    <text evidence="3">The sequence shown here is derived from an EMBL/GenBank/DDBJ whole genome shotgun (WGS) entry which is preliminary data.</text>
</comment>
<evidence type="ECO:0000313" key="3">
    <source>
        <dbReference type="EMBL" id="KAA6394626.1"/>
    </source>
</evidence>
<dbReference type="Proteomes" id="UP000324800">
    <property type="component" value="Unassembled WGS sequence"/>
</dbReference>
<proteinExistence type="inferred from homology"/>
<accession>A0A5J4WIS5</accession>
<comment type="similarity">
    <text evidence="1">Belongs to the FAM98 family.</text>
</comment>
<feature type="compositionally biased region" description="Acidic residues" evidence="2">
    <location>
        <begin position="181"/>
        <end position="193"/>
    </location>
</feature>
<feature type="region of interest" description="Disordered" evidence="2">
    <location>
        <begin position="289"/>
        <end position="317"/>
    </location>
</feature>
<name>A0A5J4WIS5_9EUKA</name>
<evidence type="ECO:0000256" key="1">
    <source>
        <dbReference type="ARBA" id="ARBA00007218"/>
    </source>
</evidence>
<protein>
    <submittedName>
        <fullName evidence="3">Uncharacterized protein</fullName>
    </submittedName>
</protein>
<dbReference type="AlphaFoldDB" id="A0A5J4WIS5"/>
<evidence type="ECO:0000256" key="2">
    <source>
        <dbReference type="SAM" id="MobiDB-lite"/>
    </source>
</evidence>
<feature type="region of interest" description="Disordered" evidence="2">
    <location>
        <begin position="160"/>
        <end position="193"/>
    </location>
</feature>
<dbReference type="InterPro" id="IPR018797">
    <property type="entry name" value="FAM98"/>
</dbReference>
<evidence type="ECO:0000313" key="4">
    <source>
        <dbReference type="Proteomes" id="UP000324800"/>
    </source>
</evidence>
<reference evidence="3 4" key="1">
    <citation type="submission" date="2019-03" db="EMBL/GenBank/DDBJ databases">
        <title>Single cell metagenomics reveals metabolic interactions within the superorganism composed of flagellate Streblomastix strix and complex community of Bacteroidetes bacteria on its surface.</title>
        <authorList>
            <person name="Treitli S.C."/>
            <person name="Kolisko M."/>
            <person name="Husnik F."/>
            <person name="Keeling P."/>
            <person name="Hampl V."/>
        </authorList>
    </citation>
    <scope>NUCLEOTIDE SEQUENCE [LARGE SCALE GENOMIC DNA]</scope>
    <source>
        <strain evidence="3">ST1C</strain>
    </source>
</reference>
<dbReference type="EMBL" id="SNRW01001898">
    <property type="protein sequence ID" value="KAA6394626.1"/>
    <property type="molecule type" value="Genomic_DNA"/>
</dbReference>
<dbReference type="Pfam" id="PF10239">
    <property type="entry name" value="DUF2465"/>
    <property type="match status" value="1"/>
</dbReference>
<dbReference type="OrthoDB" id="512356at2759"/>
<gene>
    <name evidence="3" type="ORF">EZS28_009850</name>
</gene>